<proteinExistence type="predicted"/>
<gene>
    <name evidence="1" type="ORF">METZ01_LOCUS340846</name>
</gene>
<protein>
    <recommendedName>
        <fullName evidence="2">SbsA Ig-like domain-containing protein</fullName>
    </recommendedName>
</protein>
<accession>A0A382QT29</accession>
<feature type="non-terminal residue" evidence="1">
    <location>
        <position position="1"/>
    </location>
</feature>
<sequence>SVTENSPTSETFLSLITDSELVFHFSEPVENVDIEISSTGDFTYETFVYTDSLVIILMAPLTSLDTIDVDLIHLTDESGRMAEDLSFTFNTELMGDYTHNSVIDAADLSMLAGGWMDKDYTYELGPVTGEVPHFTPQVDGEYNLRDIMAFTRMWHWYYDRPQLLNLARANLGDEIITELNETSISVTVPENIVAGQLAFQLSDNNLSVTLPEEKTGEVILLSHTEAGLQQSVMDFAYLHENGERNFVLPLEYGKSSSTITLSYALYGKHGVVTGQGIKTIDITPVPTDFSLDQNYPNPFNPTTQIEYGLPADGQVKLTVYDLLGQEVRS</sequence>
<evidence type="ECO:0000313" key="1">
    <source>
        <dbReference type="EMBL" id="SVC87992.1"/>
    </source>
</evidence>
<dbReference type="AlphaFoldDB" id="A0A382QT29"/>
<feature type="non-terminal residue" evidence="1">
    <location>
        <position position="329"/>
    </location>
</feature>
<name>A0A382QT29_9ZZZZ</name>
<reference evidence="1" key="1">
    <citation type="submission" date="2018-05" db="EMBL/GenBank/DDBJ databases">
        <authorList>
            <person name="Lanie J.A."/>
            <person name="Ng W.-L."/>
            <person name="Kazmierczak K.M."/>
            <person name="Andrzejewski T.M."/>
            <person name="Davidsen T.M."/>
            <person name="Wayne K.J."/>
            <person name="Tettelin H."/>
            <person name="Glass J.I."/>
            <person name="Rusch D."/>
            <person name="Podicherti R."/>
            <person name="Tsui H.-C.T."/>
            <person name="Winkler M.E."/>
        </authorList>
    </citation>
    <scope>NUCLEOTIDE SEQUENCE</scope>
</reference>
<evidence type="ECO:0008006" key="2">
    <source>
        <dbReference type="Google" id="ProtNLM"/>
    </source>
</evidence>
<dbReference type="EMBL" id="UINC01116329">
    <property type="protein sequence ID" value="SVC87992.1"/>
    <property type="molecule type" value="Genomic_DNA"/>
</dbReference>
<organism evidence="1">
    <name type="scientific">marine metagenome</name>
    <dbReference type="NCBI Taxonomy" id="408172"/>
    <lineage>
        <taxon>unclassified sequences</taxon>
        <taxon>metagenomes</taxon>
        <taxon>ecological metagenomes</taxon>
    </lineage>
</organism>